<evidence type="ECO:0000313" key="3">
    <source>
        <dbReference type="EMBL" id="CAJ2504121.1"/>
    </source>
</evidence>
<name>A0AAI8VGI0_9PEZI</name>
<dbReference type="InterPro" id="IPR012341">
    <property type="entry name" value="6hp_glycosidase-like_sf"/>
</dbReference>
<dbReference type="AlphaFoldDB" id="A0AAI8VGI0"/>
<dbReference type="GO" id="GO:0005975">
    <property type="term" value="P:carbohydrate metabolic process"/>
    <property type="evidence" value="ECO:0007669"/>
    <property type="project" value="InterPro"/>
</dbReference>
<accession>A0AAI8VGI0</accession>
<dbReference type="Proteomes" id="UP001295740">
    <property type="component" value="Unassembled WGS sequence"/>
</dbReference>
<evidence type="ECO:0000256" key="1">
    <source>
        <dbReference type="SAM" id="MobiDB-lite"/>
    </source>
</evidence>
<dbReference type="EMBL" id="CAUWAG010000006">
    <property type="protein sequence ID" value="CAJ2504121.1"/>
    <property type="molecule type" value="Genomic_DNA"/>
</dbReference>
<organism evidence="3 4">
    <name type="scientific">Anthostomella pinea</name>
    <dbReference type="NCBI Taxonomy" id="933095"/>
    <lineage>
        <taxon>Eukaryota</taxon>
        <taxon>Fungi</taxon>
        <taxon>Dikarya</taxon>
        <taxon>Ascomycota</taxon>
        <taxon>Pezizomycotina</taxon>
        <taxon>Sordariomycetes</taxon>
        <taxon>Xylariomycetidae</taxon>
        <taxon>Xylariales</taxon>
        <taxon>Xylariaceae</taxon>
        <taxon>Anthostomella</taxon>
    </lineage>
</organism>
<dbReference type="InterPro" id="IPR036249">
    <property type="entry name" value="Thioredoxin-like_sf"/>
</dbReference>
<dbReference type="PIRSF" id="PIRSF006402">
    <property type="entry name" value="UCP006402_thioredoxin"/>
    <property type="match status" value="1"/>
</dbReference>
<comment type="caution">
    <text evidence="3">The sequence shown here is derived from an EMBL/GenBank/DDBJ whole genome shotgun (WGS) entry which is preliminary data.</text>
</comment>
<gene>
    <name evidence="3" type="ORF">KHLLAP_LOCUS4589</name>
</gene>
<dbReference type="Pfam" id="PF03190">
    <property type="entry name" value="Thioredox_DsbH"/>
    <property type="match status" value="1"/>
</dbReference>
<dbReference type="SUPFAM" id="SSF52833">
    <property type="entry name" value="Thioredoxin-like"/>
    <property type="match status" value="1"/>
</dbReference>
<feature type="compositionally biased region" description="Polar residues" evidence="1">
    <location>
        <begin position="23"/>
        <end position="46"/>
    </location>
</feature>
<feature type="domain" description="Spermatogenesis-associated protein 20-like TRX" evidence="2">
    <location>
        <begin position="39"/>
        <end position="209"/>
    </location>
</feature>
<evidence type="ECO:0000259" key="2">
    <source>
        <dbReference type="Pfam" id="PF03190"/>
    </source>
</evidence>
<dbReference type="InterPro" id="IPR004879">
    <property type="entry name" value="Ssp411-like_TRX"/>
</dbReference>
<dbReference type="Gene3D" id="3.40.30.10">
    <property type="entry name" value="Glutaredoxin"/>
    <property type="match status" value="1"/>
</dbReference>
<dbReference type="PANTHER" id="PTHR42899:SF1">
    <property type="entry name" value="SPERMATOGENESIS-ASSOCIATED PROTEIN 20"/>
    <property type="match status" value="1"/>
</dbReference>
<sequence>MMSAQLQQSDAGAAASSQPSQSTNEAQAQRTQSFGPLTNRAASSKSPFVRANSESAIAWQLLDDEAISRAKGENKPIFLSIGYLASHHCHLAHQETFSNPKIASLLNQEFVPILIDREEYPNIDSVYMSYNQSLNSNAGWPLNVFLTPELEPVYSGTYWAPPGTDGSVAAAAAADGAAKPLDWLTVIEKVHSSWQNEESRVRAEAQKSLIELQQLLGEGTLVATERQSPAEEITRSATDYSAEIQGEVDLDQLEEAYERITRTFDPVFGGFGQADKFLTPPKLSLILRATQFPQVVQDVVGPEECVYISTMGLHTLRRIVTGAVHDHIGGGFHRHSITRDWSLPSFEKLLIDNALLLGLFLDAWLLSGGQPQHEFADTVTEVADYITSDTMVSEKGGFFTSEVADSYNRRGDKVMRNGAFYLWTRKEFDTAVGNEDESKTAAAYWNVQEHGNVDSAHDPLDEFLNQNVIHIVKNHTRLSKQLVLTEEEVKRRIDSAKAKLRSYRQAERVKPDVDTKIVTSYNGMAIAALSRTAAAIFDKKDPATGKREKYLTAAKNAALFIKNELWDSSEKTLYRMYCDGRSDVKAFSEDYAFLIEGLIELYEASADASWLEWADELQAVQITLFYDQPTTTPTQANARCGAFYSTTHDAPYTLLCYKDAMDSSQPSANAVSVSNLFRLGALLSDEKYTYLAKESLNAFAVEMLEHPNLFPGLLCGIVPWKLGGRHWVCMFKDEPDRHELAGFYKAPRSALFTVRYHTGDEPHAWIRRRDPGSETFRRANAVYMGGAKVLGTILPEGIITPTGSHFPGINTV</sequence>
<reference evidence="3" key="1">
    <citation type="submission" date="2023-10" db="EMBL/GenBank/DDBJ databases">
        <authorList>
            <person name="Hackl T."/>
        </authorList>
    </citation>
    <scope>NUCLEOTIDE SEQUENCE</scope>
</reference>
<feature type="region of interest" description="Disordered" evidence="1">
    <location>
        <begin position="1"/>
        <end position="46"/>
    </location>
</feature>
<keyword evidence="4" id="KW-1185">Reference proteome</keyword>
<dbReference type="GO" id="GO:0003824">
    <property type="term" value="F:catalytic activity"/>
    <property type="evidence" value="ECO:0007669"/>
    <property type="project" value="UniProtKB-ARBA"/>
</dbReference>
<dbReference type="InterPro" id="IPR024705">
    <property type="entry name" value="Ssp411"/>
</dbReference>
<protein>
    <submittedName>
        <fullName evidence="3">Uu.00g115150.m01.CDS01</fullName>
    </submittedName>
</protein>
<dbReference type="SUPFAM" id="SSF48208">
    <property type="entry name" value="Six-hairpin glycosidases"/>
    <property type="match status" value="1"/>
</dbReference>
<dbReference type="Gene3D" id="1.50.10.10">
    <property type="match status" value="1"/>
</dbReference>
<dbReference type="PANTHER" id="PTHR42899">
    <property type="entry name" value="SPERMATOGENESIS-ASSOCIATED PROTEIN 20"/>
    <property type="match status" value="1"/>
</dbReference>
<proteinExistence type="predicted"/>
<evidence type="ECO:0000313" key="4">
    <source>
        <dbReference type="Proteomes" id="UP001295740"/>
    </source>
</evidence>
<feature type="compositionally biased region" description="Low complexity" evidence="1">
    <location>
        <begin position="1"/>
        <end position="22"/>
    </location>
</feature>
<dbReference type="InterPro" id="IPR008928">
    <property type="entry name" value="6-hairpin_glycosidase_sf"/>
</dbReference>